<evidence type="ECO:0000256" key="15">
    <source>
        <dbReference type="ARBA" id="ARBA00023180"/>
    </source>
</evidence>
<evidence type="ECO:0000256" key="5">
    <source>
        <dbReference type="ARBA" id="ARBA00022475"/>
    </source>
</evidence>
<dbReference type="RefSeq" id="XP_070109449.1">
    <property type="nucleotide sequence ID" value="XM_070253348.1"/>
</dbReference>
<dbReference type="RefSeq" id="XP_070109454.1">
    <property type="nucleotide sequence ID" value="XM_070253353.1"/>
</dbReference>
<evidence type="ECO:0000256" key="17">
    <source>
        <dbReference type="ARBA" id="ARBA00035083"/>
    </source>
</evidence>
<feature type="region of interest" description="Disordered" evidence="20">
    <location>
        <begin position="421"/>
        <end position="440"/>
    </location>
</feature>
<dbReference type="CTD" id="6575"/>
<dbReference type="AlphaFoldDB" id="A0A3Q2HID8"/>
<comment type="function">
    <text evidence="18">Sodium-phosphate symporter which preferentially transports the monovalent form of phosphate with a stoichiometry of two sodium ions per phosphate ion. Plays a critical role in the determination of bone quality and strength by providing phosphate for bone mineralization. Required to maintain normal cerebrospinal fluid phosphate levels. Mediates phosphate-induced calcification of vascular smooth muscle cells (VCMCs) and can functionally compensate for loss of SLC20A1 in VCMCs.</text>
</comment>
<reference evidence="21" key="3">
    <citation type="submission" date="2025-09" db="UniProtKB">
        <authorList>
            <consortium name="Ensembl"/>
        </authorList>
    </citation>
    <scope>IDENTIFICATION</scope>
    <source>
        <strain evidence="21">Thoroughbred</strain>
    </source>
</reference>
<evidence type="ECO:0000256" key="20">
    <source>
        <dbReference type="SAM" id="MobiDB-lite"/>
    </source>
</evidence>
<dbReference type="GO" id="GO:0006817">
    <property type="term" value="P:phosphate ion transport"/>
    <property type="evidence" value="ECO:0007669"/>
    <property type="project" value="UniProtKB-KW"/>
</dbReference>
<dbReference type="PANTHER" id="PTHR11101">
    <property type="entry name" value="PHOSPHATE TRANSPORTER"/>
    <property type="match status" value="1"/>
</dbReference>
<keyword evidence="9" id="KW-0769">Symport</keyword>
<dbReference type="PANTHER" id="PTHR11101:SF83">
    <property type="entry name" value="SODIUM-DEPENDENT PHOSPHATE TRANSPORTER 2"/>
    <property type="match status" value="1"/>
</dbReference>
<keyword evidence="13 19" id="KW-0472">Membrane</keyword>
<feature type="transmembrane region" description="Helical" evidence="19">
    <location>
        <begin position="182"/>
        <end position="200"/>
    </location>
</feature>
<comment type="similarity">
    <text evidence="2 19">Belongs to the inorganic phosphate transporter (PiT) (TC 2.A.20) family.</text>
</comment>
<feature type="transmembrane region" description="Helical" evidence="19">
    <location>
        <begin position="6"/>
        <end position="26"/>
    </location>
</feature>
<dbReference type="Ensembl" id="ENSECAT00000031237.3">
    <property type="protein sequence ID" value="ENSECAP00000032972.2"/>
    <property type="gene ID" value="ENSECAG00000000096.4"/>
</dbReference>
<evidence type="ECO:0000256" key="2">
    <source>
        <dbReference type="ARBA" id="ARBA00009916"/>
    </source>
</evidence>
<evidence type="ECO:0000313" key="21">
    <source>
        <dbReference type="Ensembl" id="ENSECAP00000032972.2"/>
    </source>
</evidence>
<dbReference type="Pfam" id="PF01384">
    <property type="entry name" value="PHO4"/>
    <property type="match status" value="1"/>
</dbReference>
<keyword evidence="5" id="KW-1003">Cell membrane</keyword>
<keyword evidence="8 19" id="KW-0812">Transmembrane</keyword>
<dbReference type="Proteomes" id="UP000002281">
    <property type="component" value="Chromosome 27"/>
</dbReference>
<keyword evidence="14" id="KW-0675">Receptor</keyword>
<dbReference type="RefSeq" id="XP_070109452.1">
    <property type="nucleotide sequence ID" value="XM_070253351.1"/>
</dbReference>
<dbReference type="RefSeq" id="XP_070109451.1">
    <property type="nucleotide sequence ID" value="XM_070253350.1"/>
</dbReference>
<keyword evidence="22" id="KW-1185">Reference proteome</keyword>
<keyword evidence="15" id="KW-0325">Glycoprotein</keyword>
<evidence type="ECO:0000313" key="22">
    <source>
        <dbReference type="Proteomes" id="UP000002281"/>
    </source>
</evidence>
<feature type="transmembrane region" description="Helical" evidence="19">
    <location>
        <begin position="496"/>
        <end position="513"/>
    </location>
</feature>
<accession>A0A3Q2HID8</accession>
<feature type="compositionally biased region" description="Acidic residues" evidence="20">
    <location>
        <begin position="423"/>
        <end position="438"/>
    </location>
</feature>
<evidence type="ECO:0000256" key="4">
    <source>
        <dbReference type="ARBA" id="ARBA00022448"/>
    </source>
</evidence>
<reference evidence="21 22" key="1">
    <citation type="journal article" date="2009" name="Science">
        <title>Genome sequence, comparative analysis, and population genetics of the domestic horse.</title>
        <authorList>
            <consortium name="Broad Institute Genome Sequencing Platform"/>
            <consortium name="Broad Institute Whole Genome Assembly Team"/>
            <person name="Wade C.M."/>
            <person name="Giulotto E."/>
            <person name="Sigurdsson S."/>
            <person name="Zoli M."/>
            <person name="Gnerre S."/>
            <person name="Imsland F."/>
            <person name="Lear T.L."/>
            <person name="Adelson D.L."/>
            <person name="Bailey E."/>
            <person name="Bellone R.R."/>
            <person name="Bloecker H."/>
            <person name="Distl O."/>
            <person name="Edgar R.C."/>
            <person name="Garber M."/>
            <person name="Leeb T."/>
            <person name="Mauceli E."/>
            <person name="MacLeod J.N."/>
            <person name="Penedo M.C.T."/>
            <person name="Raison J.M."/>
            <person name="Sharpe T."/>
            <person name="Vogel J."/>
            <person name="Andersson L."/>
            <person name="Antczak D.F."/>
            <person name="Biagi T."/>
            <person name="Binns M.M."/>
            <person name="Chowdhary B.P."/>
            <person name="Coleman S.J."/>
            <person name="Della Valle G."/>
            <person name="Fryc S."/>
            <person name="Guerin G."/>
            <person name="Hasegawa T."/>
            <person name="Hill E.W."/>
            <person name="Jurka J."/>
            <person name="Kiialainen A."/>
            <person name="Lindgren G."/>
            <person name="Liu J."/>
            <person name="Magnani E."/>
            <person name="Mickelson J.R."/>
            <person name="Murray J."/>
            <person name="Nergadze S.G."/>
            <person name="Onofrio R."/>
            <person name="Pedroni S."/>
            <person name="Piras M.F."/>
            <person name="Raudsepp T."/>
            <person name="Rocchi M."/>
            <person name="Roeed K.H."/>
            <person name="Ryder O.A."/>
            <person name="Searle S."/>
            <person name="Skow L."/>
            <person name="Swinburne J.E."/>
            <person name="Syvaenen A.C."/>
            <person name="Tozaki T."/>
            <person name="Valberg S.J."/>
            <person name="Vaudin M."/>
            <person name="White J.R."/>
            <person name="Zody M.C."/>
            <person name="Lander E.S."/>
            <person name="Lindblad-Toh K."/>
        </authorList>
    </citation>
    <scope>NUCLEOTIDE SEQUENCE [LARGE SCALE GENOMIC DNA]</scope>
    <source>
        <strain evidence="21 22">Thoroughbred</strain>
    </source>
</reference>
<keyword evidence="16" id="KW-0739">Sodium transport</keyword>
<keyword evidence="4 19" id="KW-0813">Transport</keyword>
<dbReference type="GO" id="GO:0005315">
    <property type="term" value="F:phosphate transmembrane transporter activity"/>
    <property type="evidence" value="ECO:0007669"/>
    <property type="project" value="InterPro"/>
</dbReference>
<dbReference type="GO" id="GO:0015293">
    <property type="term" value="F:symporter activity"/>
    <property type="evidence" value="ECO:0007669"/>
    <property type="project" value="UniProtKB-KW"/>
</dbReference>
<evidence type="ECO:0000256" key="16">
    <source>
        <dbReference type="ARBA" id="ARBA00023201"/>
    </source>
</evidence>
<keyword evidence="12" id="KW-0406">Ion transport</keyword>
<dbReference type="RefSeq" id="XP_023486668.1">
    <property type="nucleotide sequence ID" value="XM_023630900.2"/>
</dbReference>
<dbReference type="GO" id="GO:0016324">
    <property type="term" value="C:apical plasma membrane"/>
    <property type="evidence" value="ECO:0007669"/>
    <property type="project" value="UniProtKB-SubCell"/>
</dbReference>
<feature type="transmembrane region" description="Helical" evidence="19">
    <location>
        <begin position="580"/>
        <end position="611"/>
    </location>
</feature>
<dbReference type="RefSeq" id="XP_070109450.1">
    <property type="nucleotide sequence ID" value="XM_070253349.1"/>
</dbReference>
<evidence type="ECO:0000256" key="7">
    <source>
        <dbReference type="ARBA" id="ARBA00022592"/>
    </source>
</evidence>
<organism evidence="21 22">
    <name type="scientific">Equus caballus</name>
    <name type="common">Horse</name>
    <dbReference type="NCBI Taxonomy" id="9796"/>
    <lineage>
        <taxon>Eukaryota</taxon>
        <taxon>Metazoa</taxon>
        <taxon>Chordata</taxon>
        <taxon>Craniata</taxon>
        <taxon>Vertebrata</taxon>
        <taxon>Euteleostomi</taxon>
        <taxon>Mammalia</taxon>
        <taxon>Eutheria</taxon>
        <taxon>Laurasiatheria</taxon>
        <taxon>Perissodactyla</taxon>
        <taxon>Equidae</taxon>
        <taxon>Equus</taxon>
    </lineage>
</organism>
<evidence type="ECO:0000256" key="14">
    <source>
        <dbReference type="ARBA" id="ARBA00023170"/>
    </source>
</evidence>
<evidence type="ECO:0000256" key="6">
    <source>
        <dbReference type="ARBA" id="ARBA00022581"/>
    </source>
</evidence>
<evidence type="ECO:0000256" key="11">
    <source>
        <dbReference type="ARBA" id="ARBA00023053"/>
    </source>
</evidence>
<sequence>MAMDEYLWMVILGFIIAFILAFSVGANDVANSFGTAVGSGVVTLRQACILASIFETTGSVLLGAKVGETIRKGIIDVNLYNETVETLMAGEVSAMVGSAVWQLIASFLRLPISGTHCIVGSTIGFSLVAIGTKGVQWMELVKIVASWFISPLLSGFMSGVLFVLIRIFILKKEDPVPNGLRALPVFYAATIAINVFSIMYTGAPGKLQKEGALSRVSDESLNKIQEVESPVFKELPGAKTNDDSTVPLTGSAGETVGALEGSSVGHHPRATYGRALSMTQGSGKSPISNGTFGFDGHTRSDGHVYHTVHKDSGLYKDLLHKIHTDRGPEEKPAQENNYRLLRRNNSYTCYTAAICGMPVHSTFKAADSSSAPEDSEKLVGDTVSYSKKRLRYDSYSSYCNAVAEAEIEAEEGGVEMKLASELTDPDQAPEDPAEEEKEEKDTPEVHLLFHFLQVLTACFGSFAHGGNDVSNAIGPLVALWLIYEHGAVLQEAATPVWLLFYGGVGICTGLWIWGRRVIQTMGRDLTPITPSSGFTIELASAFTVVIASNVGLPVSTTHCKVGSVVAVGWIRSRKAVDWRLFRNIFVAWFVTVPVAGLFSAAIMALLMYGILPYV</sequence>
<dbReference type="InterPro" id="IPR001204">
    <property type="entry name" value="Phos_transporter"/>
</dbReference>
<dbReference type="GO" id="GO:0006814">
    <property type="term" value="P:sodium ion transport"/>
    <property type="evidence" value="ECO:0007669"/>
    <property type="project" value="UniProtKB-KW"/>
</dbReference>
<evidence type="ECO:0000256" key="10">
    <source>
        <dbReference type="ARBA" id="ARBA00022989"/>
    </source>
</evidence>
<evidence type="ECO:0000256" key="9">
    <source>
        <dbReference type="ARBA" id="ARBA00022847"/>
    </source>
</evidence>
<keyword evidence="11" id="KW-0915">Sodium</keyword>
<evidence type="ECO:0000256" key="13">
    <source>
        <dbReference type="ARBA" id="ARBA00023136"/>
    </source>
</evidence>
<evidence type="ECO:0000256" key="12">
    <source>
        <dbReference type="ARBA" id="ARBA00023065"/>
    </source>
</evidence>
<evidence type="ECO:0000256" key="1">
    <source>
        <dbReference type="ARBA" id="ARBA00004424"/>
    </source>
</evidence>
<dbReference type="RefSeq" id="XP_070109456.1">
    <property type="nucleotide sequence ID" value="XM_070253355.1"/>
</dbReference>
<dbReference type="GeneID" id="100054432"/>
<reference evidence="21" key="2">
    <citation type="submission" date="2025-08" db="UniProtKB">
        <authorList>
            <consortium name="Ensembl"/>
        </authorList>
    </citation>
    <scope>IDENTIFICATION</scope>
    <source>
        <strain evidence="21">Thoroughbred</strain>
    </source>
</reference>
<name>A0A3Q2HID8_HORSE</name>
<keyword evidence="10 19" id="KW-1133">Transmembrane helix</keyword>
<feature type="transmembrane region" description="Helical" evidence="19">
    <location>
        <begin position="110"/>
        <end position="132"/>
    </location>
</feature>
<protein>
    <recommendedName>
        <fullName evidence="19">Phosphate transporter</fullName>
    </recommendedName>
</protein>
<dbReference type="HOGENOM" id="CLU_015355_3_0_1"/>
<comment type="subunit">
    <text evidence="3">Homodimer.</text>
</comment>
<evidence type="ECO:0000256" key="8">
    <source>
        <dbReference type="ARBA" id="ARBA00022692"/>
    </source>
</evidence>
<comment type="catalytic activity">
    <reaction evidence="17">
        <text>2 Na(+)(out) + phosphate(out) = 2 Na(+)(in) + phosphate(in)</text>
        <dbReference type="Rhea" id="RHEA:71259"/>
        <dbReference type="ChEBI" id="CHEBI:29101"/>
        <dbReference type="ChEBI" id="CHEBI:43474"/>
    </reaction>
</comment>
<feature type="transmembrane region" description="Helical" evidence="19">
    <location>
        <begin position="144"/>
        <end position="170"/>
    </location>
</feature>
<dbReference type="RefSeq" id="XP_070109455.1">
    <property type="nucleotide sequence ID" value="XM_070253354.1"/>
</dbReference>
<gene>
    <name evidence="21" type="primary">SLC20A2</name>
</gene>
<evidence type="ECO:0000256" key="18">
    <source>
        <dbReference type="ARBA" id="ARBA00045989"/>
    </source>
</evidence>
<keyword evidence="7 19" id="KW-0592">Phosphate transport</keyword>
<dbReference type="GeneTree" id="ENSGT00390000014879"/>
<evidence type="ECO:0000256" key="3">
    <source>
        <dbReference type="ARBA" id="ARBA00011738"/>
    </source>
</evidence>
<proteinExistence type="inferred from homology"/>
<keyword evidence="6" id="KW-0945">Host-virus interaction</keyword>
<evidence type="ECO:0000256" key="19">
    <source>
        <dbReference type="RuleBase" id="RU363058"/>
    </source>
</evidence>
<comment type="subcellular location">
    <subcellularLocation>
        <location evidence="1">Apical cell membrane</location>
        <topology evidence="1">Multi-pass membrane protein</topology>
    </subcellularLocation>
    <subcellularLocation>
        <location evidence="19">Membrane</location>
        <topology evidence="19">Multi-pass membrane protein</topology>
    </subcellularLocation>
</comment>